<protein>
    <submittedName>
        <fullName evidence="9">YWFCY protein</fullName>
    </submittedName>
</protein>
<feature type="transmembrane region" description="Helical" evidence="7">
    <location>
        <begin position="65"/>
        <end position="83"/>
    </location>
</feature>
<evidence type="ECO:0000256" key="6">
    <source>
        <dbReference type="ARBA" id="ARBA00023136"/>
    </source>
</evidence>
<dbReference type="EMBL" id="FOLQ01000015">
    <property type="protein sequence ID" value="SFE55452.1"/>
    <property type="molecule type" value="Genomic_DNA"/>
</dbReference>
<keyword evidence="6 7" id="KW-0472">Membrane</keyword>
<feature type="transmembrane region" description="Helical" evidence="7">
    <location>
        <begin position="95"/>
        <end position="113"/>
    </location>
</feature>
<feature type="domain" description="YWFCY" evidence="8">
    <location>
        <begin position="5"/>
        <end position="149"/>
    </location>
</feature>
<dbReference type="STRING" id="662367.SAMN05216167_115100"/>
<sequence>MSQTEHDKDYRGILNTILYIGFAILLFHLYVFCHNVFTKLGIPLSILTNFIRSLNDVTHLFNNTWASKLAALAILILYCFGNKSKKDIGATWSEVYYLALAGLFFYFGNSLLLDMRQLNVDTVNILYTVTTFGGYLLLMKAGSKATSIIPITIGNDAFNEVNESFMQETELIENEYSINIPTLFTYKQKVHQGWINVVNAFRATMVLGTPGSGKSYAVVNNYIRQMIEKGFCLFIYDFKFPDLSRIAYFYLQKNKDVYQKLYGKIPQFYIINFDDPRRSHRCNPLLPELMTDIIDAQEASSAILLNLNKVWIQKSGEFFVESPISFLTACIWYLKRYNDRKVEEYLDTLSEEQRNEPRVTDHINYCTLPHVIEFACHQYDEIFPIMKAEPELDLVIEPFFSALKNDAKEQLEGQIASARIPLSRMASPTLYWVMTGNDFSLDINDPNDPKILCVGNNPDRQSVYGAALGLYASRLIKLINKKDRIKCGFIIDELPTVLLRGLDNLIATGRSNKVAVVLGLQDLSQLIRDYGREVANAIFTTIGNIFTGQVKGETAKNLSSSFGKNVQQRQSFNITDKETTTNLSTQMDSVIPESKLSNLSQGRFAGAIADNVDQEVKQKMFHAKIVISKTMEKELKQLPQIPPLPHYQQFSDQQIRLMVDNQYKQVKQDVRNIIAEQLGVIRTGPDSHLLRGLVTANPNYLMDSIQEPVNA</sequence>
<keyword evidence="3" id="KW-1003">Cell membrane</keyword>
<feature type="transmembrane region" description="Helical" evidence="7">
    <location>
        <begin position="12"/>
        <end position="31"/>
    </location>
</feature>
<evidence type="ECO:0000256" key="7">
    <source>
        <dbReference type="SAM" id="Phobius"/>
    </source>
</evidence>
<evidence type="ECO:0000256" key="1">
    <source>
        <dbReference type="ARBA" id="ARBA00004651"/>
    </source>
</evidence>
<dbReference type="GO" id="GO:0005886">
    <property type="term" value="C:plasma membrane"/>
    <property type="evidence" value="ECO:0007669"/>
    <property type="project" value="UniProtKB-SubCell"/>
</dbReference>
<comment type="subcellular location">
    <subcellularLocation>
        <location evidence="1">Cell membrane</location>
        <topology evidence="1">Multi-pass membrane protein</topology>
    </subcellularLocation>
</comment>
<dbReference type="Pfam" id="PF14293">
    <property type="entry name" value="YWFCY"/>
    <property type="match status" value="1"/>
</dbReference>
<name>A0A1I2BGW1_9BACT</name>
<gene>
    <name evidence="9" type="ORF">SAMN05216167_115100</name>
</gene>
<dbReference type="PANTHER" id="PTHR37937:SF1">
    <property type="entry name" value="CONJUGATIVE TRANSFER: DNA TRANSPORT"/>
    <property type="match status" value="1"/>
</dbReference>
<dbReference type="RefSeq" id="WP_093831966.1">
    <property type="nucleotide sequence ID" value="NZ_FOLQ01000015.1"/>
</dbReference>
<dbReference type="InterPro" id="IPR003688">
    <property type="entry name" value="TraG/VirD4"/>
</dbReference>
<dbReference type="InterPro" id="IPR025988">
    <property type="entry name" value="YWFCY_dom"/>
</dbReference>
<evidence type="ECO:0000256" key="2">
    <source>
        <dbReference type="ARBA" id="ARBA00008806"/>
    </source>
</evidence>
<keyword evidence="10" id="KW-1185">Reference proteome</keyword>
<dbReference type="InterPro" id="IPR027417">
    <property type="entry name" value="P-loop_NTPase"/>
</dbReference>
<evidence type="ECO:0000313" key="10">
    <source>
        <dbReference type="Proteomes" id="UP000198598"/>
    </source>
</evidence>
<dbReference type="PANTHER" id="PTHR37937">
    <property type="entry name" value="CONJUGATIVE TRANSFER: DNA TRANSPORT"/>
    <property type="match status" value="1"/>
</dbReference>
<evidence type="ECO:0000313" key="9">
    <source>
        <dbReference type="EMBL" id="SFE55452.1"/>
    </source>
</evidence>
<proteinExistence type="inferred from homology"/>
<dbReference type="AlphaFoldDB" id="A0A1I2BGW1"/>
<evidence type="ECO:0000256" key="3">
    <source>
        <dbReference type="ARBA" id="ARBA00022475"/>
    </source>
</evidence>
<evidence type="ECO:0000256" key="5">
    <source>
        <dbReference type="ARBA" id="ARBA00022989"/>
    </source>
</evidence>
<organism evidence="9 10">
    <name type="scientific">Spirosoma endophyticum</name>
    <dbReference type="NCBI Taxonomy" id="662367"/>
    <lineage>
        <taxon>Bacteria</taxon>
        <taxon>Pseudomonadati</taxon>
        <taxon>Bacteroidota</taxon>
        <taxon>Cytophagia</taxon>
        <taxon>Cytophagales</taxon>
        <taxon>Cytophagaceae</taxon>
        <taxon>Spirosoma</taxon>
    </lineage>
</organism>
<comment type="similarity">
    <text evidence="2">Belongs to the VirD4/TraG family.</text>
</comment>
<evidence type="ECO:0000259" key="8">
    <source>
        <dbReference type="Pfam" id="PF14293"/>
    </source>
</evidence>
<reference evidence="9 10" key="1">
    <citation type="submission" date="2016-10" db="EMBL/GenBank/DDBJ databases">
        <authorList>
            <person name="de Groot N.N."/>
        </authorList>
    </citation>
    <scope>NUCLEOTIDE SEQUENCE [LARGE SCALE GENOMIC DNA]</scope>
    <source>
        <strain evidence="9 10">DSM 26130</strain>
    </source>
</reference>
<dbReference type="Gene3D" id="3.40.50.300">
    <property type="entry name" value="P-loop containing nucleotide triphosphate hydrolases"/>
    <property type="match status" value="2"/>
</dbReference>
<dbReference type="InterPro" id="IPR051539">
    <property type="entry name" value="T4SS-coupling_protein"/>
</dbReference>
<dbReference type="Proteomes" id="UP000198598">
    <property type="component" value="Unassembled WGS sequence"/>
</dbReference>
<keyword evidence="5 7" id="KW-1133">Transmembrane helix</keyword>
<keyword evidence="4 7" id="KW-0812">Transmembrane</keyword>
<dbReference type="SUPFAM" id="SSF52540">
    <property type="entry name" value="P-loop containing nucleoside triphosphate hydrolases"/>
    <property type="match status" value="1"/>
</dbReference>
<feature type="transmembrane region" description="Helical" evidence="7">
    <location>
        <begin position="125"/>
        <end position="142"/>
    </location>
</feature>
<evidence type="ECO:0000256" key="4">
    <source>
        <dbReference type="ARBA" id="ARBA00022692"/>
    </source>
</evidence>
<dbReference type="Pfam" id="PF02534">
    <property type="entry name" value="T4SS-DNA_transf"/>
    <property type="match status" value="1"/>
</dbReference>
<dbReference type="CDD" id="cd01127">
    <property type="entry name" value="TrwB_TraG_TraD_VirD4"/>
    <property type="match status" value="1"/>
</dbReference>
<accession>A0A1I2BGW1</accession>
<dbReference type="OrthoDB" id="102453at2"/>